<accession>A0A6N4QCL5</accession>
<comment type="caution">
    <text evidence="2">The sequence shown here is derived from an EMBL/GenBank/DDBJ whole genome shotgun (WGS) entry which is preliminary data.</text>
</comment>
<dbReference type="EMBL" id="RQFF01000030">
    <property type="protein sequence ID" value="TGK69178.1"/>
    <property type="molecule type" value="Genomic_DNA"/>
</dbReference>
<dbReference type="RefSeq" id="WP_135634026.1">
    <property type="nucleotide sequence ID" value="NZ_RQFE01000024.1"/>
</dbReference>
<evidence type="ECO:0000313" key="2">
    <source>
        <dbReference type="EMBL" id="TGK69178.1"/>
    </source>
</evidence>
<dbReference type="Proteomes" id="UP000297239">
    <property type="component" value="Unassembled WGS sequence"/>
</dbReference>
<proteinExistence type="predicted"/>
<keyword evidence="3" id="KW-1185">Reference proteome</keyword>
<protein>
    <recommendedName>
        <fullName evidence="4">Tetratricopeptide repeat protein</fullName>
    </recommendedName>
</protein>
<dbReference type="OrthoDB" id="328311at2"/>
<evidence type="ECO:0008006" key="4">
    <source>
        <dbReference type="Google" id="ProtNLM"/>
    </source>
</evidence>
<keyword evidence="1" id="KW-1133">Transmembrane helix</keyword>
<dbReference type="AlphaFoldDB" id="A0A6N4QCL5"/>
<evidence type="ECO:0000256" key="1">
    <source>
        <dbReference type="SAM" id="Phobius"/>
    </source>
</evidence>
<organism evidence="2 3">
    <name type="scientific">Leptospira kanakyensis</name>
    <dbReference type="NCBI Taxonomy" id="2484968"/>
    <lineage>
        <taxon>Bacteria</taxon>
        <taxon>Pseudomonadati</taxon>
        <taxon>Spirochaetota</taxon>
        <taxon>Spirochaetia</taxon>
        <taxon>Leptospirales</taxon>
        <taxon>Leptospiraceae</taxon>
        <taxon>Leptospira</taxon>
    </lineage>
</organism>
<reference evidence="2" key="1">
    <citation type="journal article" date="2019" name="PLoS Negl. Trop. Dis.">
        <title>Revisiting the worldwide diversity of Leptospira species in the environment.</title>
        <authorList>
            <person name="Vincent A.T."/>
            <person name="Schiettekatte O."/>
            <person name="Bourhy P."/>
            <person name="Veyrier F.J."/>
            <person name="Picardeau M."/>
        </authorList>
    </citation>
    <scope>NUCLEOTIDE SEQUENCE [LARGE SCALE GENOMIC DNA]</scope>
    <source>
        <strain evidence="2">201800293</strain>
    </source>
</reference>
<gene>
    <name evidence="2" type="ORF">EHQ18_10125</name>
</gene>
<keyword evidence="1" id="KW-0812">Transmembrane</keyword>
<keyword evidence="1" id="KW-0472">Membrane</keyword>
<name>A0A6N4QCL5_9LEPT</name>
<evidence type="ECO:0000313" key="3">
    <source>
        <dbReference type="Proteomes" id="UP000297239"/>
    </source>
</evidence>
<sequence length="194" mass="22637">MKNFIFICCLFVSSTLISQEISEITINFRNALKTKNFDLAENLLTEMRKEDLELAKYELLETELWIEKGESLYQNNQFKSAFPYFKNAYERWRTNNFVRDRYNELNSKVLKDENSNVNMKNSKIQSAGLATNNKEIIGELQILNSHLQNLTSGINSIDERMEKLIQENSRNNALLVTAISIQSLVLLIFLIKRK</sequence>
<feature type="transmembrane region" description="Helical" evidence="1">
    <location>
        <begin position="173"/>
        <end position="191"/>
    </location>
</feature>